<dbReference type="NCBIfam" id="NF003780">
    <property type="entry name" value="PRK05371.1-1"/>
    <property type="match status" value="1"/>
</dbReference>
<keyword evidence="5" id="KW-0645">Protease</keyword>
<keyword evidence="9" id="KW-0732">Signal</keyword>
<protein>
    <recommendedName>
        <fullName evidence="3">Xaa-Pro dipeptidyl-peptidase</fullName>
        <ecNumber evidence="3">3.4.14.11</ecNumber>
    </recommendedName>
    <alternativeName>
        <fullName evidence="8">X-prolyl-dipeptidyl aminopeptidase</fullName>
    </alternativeName>
</protein>
<keyword evidence="6" id="KW-0378">Hydrolase</keyword>
<accession>A0ABW5GI49</accession>
<dbReference type="InterPro" id="IPR008979">
    <property type="entry name" value="Galactose-bd-like_sf"/>
</dbReference>
<dbReference type="InterPro" id="IPR000383">
    <property type="entry name" value="Xaa-Pro-like_dom"/>
</dbReference>
<dbReference type="RefSeq" id="WP_345393559.1">
    <property type="nucleotide sequence ID" value="NZ_BAABHG010000006.1"/>
</dbReference>
<dbReference type="EMBL" id="JBHUKU010000009">
    <property type="protein sequence ID" value="MFD2460509.1"/>
    <property type="molecule type" value="Genomic_DNA"/>
</dbReference>
<evidence type="ECO:0000256" key="5">
    <source>
        <dbReference type="ARBA" id="ARBA00022670"/>
    </source>
</evidence>
<dbReference type="InterPro" id="IPR013736">
    <property type="entry name" value="Xaa-Pro_dipept_C"/>
</dbReference>
<reference evidence="12" key="1">
    <citation type="journal article" date="2019" name="Int. J. Syst. Evol. Microbiol.">
        <title>The Global Catalogue of Microorganisms (GCM) 10K type strain sequencing project: providing services to taxonomists for standard genome sequencing and annotation.</title>
        <authorList>
            <consortium name="The Broad Institute Genomics Platform"/>
            <consortium name="The Broad Institute Genome Sequencing Center for Infectious Disease"/>
            <person name="Wu L."/>
            <person name="Ma J."/>
        </authorList>
    </citation>
    <scope>NUCLEOTIDE SEQUENCE [LARGE SCALE GENOMIC DNA]</scope>
    <source>
        <strain evidence="12">CGMCC 4.7643</strain>
    </source>
</reference>
<feature type="signal peptide" evidence="9">
    <location>
        <begin position="1"/>
        <end position="23"/>
    </location>
</feature>
<keyword evidence="7" id="KW-0720">Serine protease</keyword>
<evidence type="ECO:0000256" key="4">
    <source>
        <dbReference type="ARBA" id="ARBA00022438"/>
    </source>
</evidence>
<dbReference type="Gene3D" id="2.60.120.260">
    <property type="entry name" value="Galactose-binding domain-like"/>
    <property type="match status" value="1"/>
</dbReference>
<dbReference type="EC" id="3.4.14.11" evidence="3"/>
<feature type="domain" description="Xaa-Pro dipeptidyl-peptidase C-terminal" evidence="10">
    <location>
        <begin position="366"/>
        <end position="621"/>
    </location>
</feature>
<dbReference type="PRINTS" id="PR00923">
    <property type="entry name" value="LACTOPTASE"/>
</dbReference>
<dbReference type="Pfam" id="PF08530">
    <property type="entry name" value="PepX_C"/>
    <property type="match status" value="1"/>
</dbReference>
<evidence type="ECO:0000256" key="1">
    <source>
        <dbReference type="ARBA" id="ARBA00000123"/>
    </source>
</evidence>
<dbReference type="Proteomes" id="UP001597419">
    <property type="component" value="Unassembled WGS sequence"/>
</dbReference>
<dbReference type="Pfam" id="PF02129">
    <property type="entry name" value="Peptidase_S15"/>
    <property type="match status" value="1"/>
</dbReference>
<dbReference type="Gene3D" id="1.10.246.70">
    <property type="match status" value="1"/>
</dbReference>
<dbReference type="SMART" id="SM00939">
    <property type="entry name" value="PepX_C"/>
    <property type="match status" value="1"/>
</dbReference>
<organism evidence="11 12">
    <name type="scientific">Amycolatopsis samaneae</name>
    <dbReference type="NCBI Taxonomy" id="664691"/>
    <lineage>
        <taxon>Bacteria</taxon>
        <taxon>Bacillati</taxon>
        <taxon>Actinomycetota</taxon>
        <taxon>Actinomycetes</taxon>
        <taxon>Pseudonocardiales</taxon>
        <taxon>Pseudonocardiaceae</taxon>
        <taxon>Amycolatopsis</taxon>
    </lineage>
</organism>
<evidence type="ECO:0000256" key="6">
    <source>
        <dbReference type="ARBA" id="ARBA00022801"/>
    </source>
</evidence>
<evidence type="ECO:0000256" key="3">
    <source>
        <dbReference type="ARBA" id="ARBA00012463"/>
    </source>
</evidence>
<dbReference type="SUPFAM" id="SSF53474">
    <property type="entry name" value="alpha/beta-Hydrolases"/>
    <property type="match status" value="1"/>
</dbReference>
<evidence type="ECO:0000259" key="10">
    <source>
        <dbReference type="SMART" id="SM00939"/>
    </source>
</evidence>
<dbReference type="InterPro" id="IPR008252">
    <property type="entry name" value="Pept_S15_Xpro"/>
</dbReference>
<dbReference type="SUPFAM" id="SSF49785">
    <property type="entry name" value="Galactose-binding domain-like"/>
    <property type="match status" value="1"/>
</dbReference>
<evidence type="ECO:0000256" key="2">
    <source>
        <dbReference type="ARBA" id="ARBA00010819"/>
    </source>
</evidence>
<sequence length="624" mass="68483">MRVLAAITLAGVSLLSTAVPASAADDPARQVVVRDGETKPVYDYAKAVREQVYVETPVDSDRDGKRDRVAVYVTRPKETDGGLKVASIIEPSPYFGGTIDAPYHPADVTDVPRISPWSPPTGPQPPVNYNRVYYDNYFVSRGYAVLSANTLGTGDSDGCPSAIGPEEKTGMKTVVEWLTGKAKAFTKDGKEVKASWSTGNVAMAGKSYDGTLPVAVASTGVKGLKTIVSISGIASWYDYYRAEGGVVSPGGYVGEDADLHAKVVLTRKNPEVCAGPIHEMEKAMDRVSGDYNAFWDQRNFAKDLGNYHGSVFQVAGINDWNVKPKNFTDLWEALGRNDITRKLWLHQAAHDDPLYVAQQSWLDAVHQWFDHELYGVRNNVLRQPKVHFETAPGKWTDYRDYPEPGARDITLRFGASHGDQPGVLGPWWVPGSGRRQGFVDDPARTADSLVAAQDKADPNRLLYVSDPLPKDVRISGTPEISVRASVDGKSPYLSALLVDYGTDQRITGFGPTKDTWCFGDTLGADSGCRPKYAYTTAQTPYDVISRGWLDVRNRHSDSRTEPVQAGRTYSFDWELQPRQYQLKAGHRLGVVLLVTDRDYTLHYPAGTKVSVTLGESSIRLPVVG</sequence>
<comment type="similarity">
    <text evidence="2">Belongs to the peptidase S15 family.</text>
</comment>
<evidence type="ECO:0000256" key="8">
    <source>
        <dbReference type="ARBA" id="ARBA00030045"/>
    </source>
</evidence>
<name>A0ABW5GI49_9PSEU</name>
<dbReference type="InterPro" id="IPR029058">
    <property type="entry name" value="AB_hydrolase_fold"/>
</dbReference>
<gene>
    <name evidence="11" type="ORF">ACFSYJ_18015</name>
</gene>
<dbReference type="Gene3D" id="3.40.50.1820">
    <property type="entry name" value="alpha/beta hydrolase"/>
    <property type="match status" value="1"/>
</dbReference>
<keyword evidence="4" id="KW-0031">Aminopeptidase</keyword>
<evidence type="ECO:0000313" key="11">
    <source>
        <dbReference type="EMBL" id="MFD2460509.1"/>
    </source>
</evidence>
<comment type="catalytic activity">
    <reaction evidence="1">
        <text>Hydrolyzes Xaa-Pro-|- bonds to release unblocked, N-terminal dipeptides from substrates including Ala-Pro-|-p-nitroanilide and (sequentially) Tyr-Pro-|-Phe-Pro-|-Gly-Pro-|-Ile.</text>
        <dbReference type="EC" id="3.4.14.11"/>
    </reaction>
</comment>
<feature type="chain" id="PRO_5046440768" description="Xaa-Pro dipeptidyl-peptidase" evidence="9">
    <location>
        <begin position="24"/>
        <end position="624"/>
    </location>
</feature>
<keyword evidence="12" id="KW-1185">Reference proteome</keyword>
<proteinExistence type="inferred from homology"/>
<evidence type="ECO:0000256" key="7">
    <source>
        <dbReference type="ARBA" id="ARBA00022825"/>
    </source>
</evidence>
<evidence type="ECO:0000313" key="12">
    <source>
        <dbReference type="Proteomes" id="UP001597419"/>
    </source>
</evidence>
<evidence type="ECO:0000256" key="9">
    <source>
        <dbReference type="SAM" id="SignalP"/>
    </source>
</evidence>
<comment type="caution">
    <text evidence="11">The sequence shown here is derived from an EMBL/GenBank/DDBJ whole genome shotgun (WGS) entry which is preliminary data.</text>
</comment>